<sequence length="108" mass="12272">MKFFRQWGGVIASLILAGCGWLFSIGDWHLFGLMLMGVGLAFAAWQAWQVKKDIGDPYDLNKLWDSPLPEDIQPEAADYEPDQAYCHRCNHIVPAEFARCPDCGERVR</sequence>
<evidence type="ECO:0000256" key="1">
    <source>
        <dbReference type="SAM" id="Phobius"/>
    </source>
</evidence>
<evidence type="ECO:0000313" key="2">
    <source>
        <dbReference type="EMBL" id="MBB6052448.1"/>
    </source>
</evidence>
<proteinExistence type="predicted"/>
<gene>
    <name evidence="2" type="ORF">HNQ39_004269</name>
</gene>
<keyword evidence="3" id="KW-1185">Reference proteome</keyword>
<reference evidence="2 3" key="1">
    <citation type="submission" date="2020-08" db="EMBL/GenBank/DDBJ databases">
        <title>Genomic Encyclopedia of Type Strains, Phase IV (KMG-IV): sequencing the most valuable type-strain genomes for metagenomic binning, comparative biology and taxonomic classification.</title>
        <authorList>
            <person name="Goeker M."/>
        </authorList>
    </citation>
    <scope>NUCLEOTIDE SEQUENCE [LARGE SCALE GENOMIC DNA]</scope>
    <source>
        <strain evidence="2 3">DSM 23562</strain>
    </source>
</reference>
<name>A0A7W9SU86_ARMRO</name>
<feature type="transmembrane region" description="Helical" evidence="1">
    <location>
        <begin position="7"/>
        <end position="24"/>
    </location>
</feature>
<accession>A0A7W9SU86</accession>
<keyword evidence="1" id="KW-0812">Transmembrane</keyword>
<dbReference type="EMBL" id="JACHGW010000004">
    <property type="protein sequence ID" value="MBB6052448.1"/>
    <property type="molecule type" value="Genomic_DNA"/>
</dbReference>
<comment type="caution">
    <text evidence="2">The sequence shown here is derived from an EMBL/GenBank/DDBJ whole genome shotgun (WGS) entry which is preliminary data.</text>
</comment>
<organism evidence="2 3">
    <name type="scientific">Armatimonas rosea</name>
    <dbReference type="NCBI Taxonomy" id="685828"/>
    <lineage>
        <taxon>Bacteria</taxon>
        <taxon>Bacillati</taxon>
        <taxon>Armatimonadota</taxon>
        <taxon>Armatimonadia</taxon>
        <taxon>Armatimonadales</taxon>
        <taxon>Armatimonadaceae</taxon>
        <taxon>Armatimonas</taxon>
    </lineage>
</organism>
<dbReference type="Proteomes" id="UP000520814">
    <property type="component" value="Unassembled WGS sequence"/>
</dbReference>
<evidence type="ECO:0000313" key="3">
    <source>
        <dbReference type="Proteomes" id="UP000520814"/>
    </source>
</evidence>
<dbReference type="AlphaFoldDB" id="A0A7W9SU86"/>
<dbReference type="PROSITE" id="PS51257">
    <property type="entry name" value="PROKAR_LIPOPROTEIN"/>
    <property type="match status" value="1"/>
</dbReference>
<feature type="transmembrane region" description="Helical" evidence="1">
    <location>
        <begin position="30"/>
        <end position="48"/>
    </location>
</feature>
<protein>
    <submittedName>
        <fullName evidence="2">Uncharacterized protein</fullName>
    </submittedName>
</protein>
<dbReference type="RefSeq" id="WP_184201506.1">
    <property type="nucleotide sequence ID" value="NZ_JACHGW010000004.1"/>
</dbReference>
<keyword evidence="1" id="KW-1133">Transmembrane helix</keyword>
<keyword evidence="1" id="KW-0472">Membrane</keyword>